<organism evidence="1 2">
    <name type="scientific">Littorina saxatilis</name>
    <dbReference type="NCBI Taxonomy" id="31220"/>
    <lineage>
        <taxon>Eukaryota</taxon>
        <taxon>Metazoa</taxon>
        <taxon>Spiralia</taxon>
        <taxon>Lophotrochozoa</taxon>
        <taxon>Mollusca</taxon>
        <taxon>Gastropoda</taxon>
        <taxon>Caenogastropoda</taxon>
        <taxon>Littorinimorpha</taxon>
        <taxon>Littorinoidea</taxon>
        <taxon>Littorinidae</taxon>
        <taxon>Littorina</taxon>
    </lineage>
</organism>
<reference evidence="1 2" key="1">
    <citation type="submission" date="2024-02" db="EMBL/GenBank/DDBJ databases">
        <title>Chromosome-scale genome assembly of the rough periwinkle Littorina saxatilis.</title>
        <authorList>
            <person name="De Jode A."/>
            <person name="Faria R."/>
            <person name="Formenti G."/>
            <person name="Sims Y."/>
            <person name="Smith T.P."/>
            <person name="Tracey A."/>
            <person name="Wood J.M.D."/>
            <person name="Zagrodzka Z.B."/>
            <person name="Johannesson K."/>
            <person name="Butlin R.K."/>
            <person name="Leder E.H."/>
        </authorList>
    </citation>
    <scope>NUCLEOTIDE SEQUENCE [LARGE SCALE GENOMIC DNA]</scope>
    <source>
        <strain evidence="1">Snail1</strain>
        <tissue evidence="1">Muscle</tissue>
    </source>
</reference>
<comment type="caution">
    <text evidence="1">The sequence shown here is derived from an EMBL/GenBank/DDBJ whole genome shotgun (WGS) entry which is preliminary data.</text>
</comment>
<evidence type="ECO:0000313" key="2">
    <source>
        <dbReference type="Proteomes" id="UP001374579"/>
    </source>
</evidence>
<sequence length="104" mass="12460">MSRRAANCYAFSVACFVLREVLYADFHRFILREFSLYRSHTVTHISLFSVISVQHFYSKHKFTHDIRHTYPPDKVSQHKQQHLYNTRRFSVRLLSLNPVTAFQI</sequence>
<dbReference type="Proteomes" id="UP001374579">
    <property type="component" value="Unassembled WGS sequence"/>
</dbReference>
<dbReference type="PROSITE" id="PS51257">
    <property type="entry name" value="PROKAR_LIPOPROTEIN"/>
    <property type="match status" value="1"/>
</dbReference>
<gene>
    <name evidence="1" type="ORF">V1264_006080</name>
</gene>
<dbReference type="EMBL" id="JBAMIC010000018">
    <property type="protein sequence ID" value="KAK7094529.1"/>
    <property type="molecule type" value="Genomic_DNA"/>
</dbReference>
<keyword evidence="2" id="KW-1185">Reference proteome</keyword>
<evidence type="ECO:0000313" key="1">
    <source>
        <dbReference type="EMBL" id="KAK7094529.1"/>
    </source>
</evidence>
<protein>
    <submittedName>
        <fullName evidence="1">Uncharacterized protein</fullName>
    </submittedName>
</protein>
<name>A0AAN9AWW6_9CAEN</name>
<dbReference type="AlphaFoldDB" id="A0AAN9AWW6"/>
<accession>A0AAN9AWW6</accession>
<proteinExistence type="predicted"/>